<dbReference type="PROSITE" id="PS50158">
    <property type="entry name" value="ZF_CCHC"/>
    <property type="match status" value="1"/>
</dbReference>
<dbReference type="InterPro" id="IPR013830">
    <property type="entry name" value="SGNH_hydro"/>
</dbReference>
<dbReference type="SMART" id="SM00343">
    <property type="entry name" value="ZnF_C2HC"/>
    <property type="match status" value="2"/>
</dbReference>
<dbReference type="InterPro" id="IPR036514">
    <property type="entry name" value="SGNH_hydro_sf"/>
</dbReference>
<name>A0AA88YNC0_PINIB</name>
<accession>A0AA88YNC0</accession>
<dbReference type="GO" id="GO:0008270">
    <property type="term" value="F:zinc ion binding"/>
    <property type="evidence" value="ECO:0007669"/>
    <property type="project" value="UniProtKB-KW"/>
</dbReference>
<feature type="compositionally biased region" description="Basic and acidic residues" evidence="3">
    <location>
        <begin position="22"/>
        <end position="36"/>
    </location>
</feature>
<feature type="region of interest" description="Disordered" evidence="3">
    <location>
        <begin position="22"/>
        <end position="41"/>
    </location>
</feature>
<evidence type="ECO:0000313" key="5">
    <source>
        <dbReference type="EMBL" id="KAK3100375.1"/>
    </source>
</evidence>
<proteinExistence type="predicted"/>
<feature type="domain" description="CCHC-type" evidence="4">
    <location>
        <begin position="497"/>
        <end position="511"/>
    </location>
</feature>
<dbReference type="InterPro" id="IPR001878">
    <property type="entry name" value="Znf_CCHC"/>
</dbReference>
<dbReference type="SUPFAM" id="SSF52266">
    <property type="entry name" value="SGNH hydrolase"/>
    <property type="match status" value="1"/>
</dbReference>
<keyword evidence="1" id="KW-0862">Zinc</keyword>
<feature type="region of interest" description="Disordered" evidence="3">
    <location>
        <begin position="298"/>
        <end position="319"/>
    </location>
</feature>
<feature type="coiled-coil region" evidence="2">
    <location>
        <begin position="195"/>
        <end position="222"/>
    </location>
</feature>
<keyword evidence="2" id="KW-0175">Coiled coil</keyword>
<feature type="region of interest" description="Disordered" evidence="3">
    <location>
        <begin position="155"/>
        <end position="179"/>
    </location>
</feature>
<dbReference type="EMBL" id="VSWD01000006">
    <property type="protein sequence ID" value="KAK3100375.1"/>
    <property type="molecule type" value="Genomic_DNA"/>
</dbReference>
<keyword evidence="6" id="KW-1185">Reference proteome</keyword>
<dbReference type="GO" id="GO:0003676">
    <property type="term" value="F:nucleic acid binding"/>
    <property type="evidence" value="ECO:0007669"/>
    <property type="project" value="InterPro"/>
</dbReference>
<evidence type="ECO:0000313" key="6">
    <source>
        <dbReference type="Proteomes" id="UP001186944"/>
    </source>
</evidence>
<evidence type="ECO:0000259" key="4">
    <source>
        <dbReference type="PROSITE" id="PS50158"/>
    </source>
</evidence>
<dbReference type="AlphaFoldDB" id="A0AA88YNC0"/>
<keyword evidence="1" id="KW-0479">Metal-binding</keyword>
<comment type="caution">
    <text evidence="5">The sequence shown here is derived from an EMBL/GenBank/DDBJ whole genome shotgun (WGS) entry which is preliminary data.</text>
</comment>
<sequence length="536" mass="60951">MASANTDSLDGFTSSFVEFNKSTDDQNESHTNDGKEVSNNAHNARSASDFLEIVYNQQSVTISYEEEKYQLILNYLLKDFLFQRTSIKHGDIFKSKCGSVTVMLYKTTHTIHVQGASAFSWCEKFREEINNEIDEGADVLQGEINESLTNAKVPFEPRSDLSSTPVQSNRKASPIGSNETKQVHCNSCERNATILEELGATLVFLKSEVERLNMEMLKYKNIEKRTVDMQTPLVIKKTKGTDVYGLKKTEDCSVSRHVQCVIEKDAQKSNPKYNPETTECGTNTEVDVAIVHNLKKVTKSRSDEEEGRANMTNTEHNRSLGTTQGRTLLIGSSVLQRIKLRGLKRNVRVSTNRGAQLPQIRRAVQRQDLHSFSTIIIQAGGNDAANNRDYDSIENDLIAIITDIQEANADAEIFFSTVFSRADVDVSVVNDIIRDVCWEYNINVIPCDEFIYDPNSSLYWWYRKHLSDRGTAVLLKLYDSFVPILKSRDHRARDTTCHFCGERGHTSRRCRHGDQVECWNCRQFGHKAKLCRYNTY</sequence>
<feature type="compositionally biased region" description="Polar residues" evidence="3">
    <location>
        <begin position="310"/>
        <end position="319"/>
    </location>
</feature>
<dbReference type="CDD" id="cd00229">
    <property type="entry name" value="SGNH_hydrolase"/>
    <property type="match status" value="1"/>
</dbReference>
<dbReference type="Proteomes" id="UP001186944">
    <property type="component" value="Unassembled WGS sequence"/>
</dbReference>
<keyword evidence="1" id="KW-0863">Zinc-finger</keyword>
<evidence type="ECO:0000256" key="3">
    <source>
        <dbReference type="SAM" id="MobiDB-lite"/>
    </source>
</evidence>
<protein>
    <recommendedName>
        <fullName evidence="4">CCHC-type domain-containing protein</fullName>
    </recommendedName>
</protein>
<evidence type="ECO:0000256" key="1">
    <source>
        <dbReference type="PROSITE-ProRule" id="PRU00047"/>
    </source>
</evidence>
<reference evidence="5" key="1">
    <citation type="submission" date="2019-08" db="EMBL/GenBank/DDBJ databases">
        <title>The improved chromosome-level genome for the pearl oyster Pinctada fucata martensii using PacBio sequencing and Hi-C.</title>
        <authorList>
            <person name="Zheng Z."/>
        </authorList>
    </citation>
    <scope>NUCLEOTIDE SEQUENCE</scope>
    <source>
        <strain evidence="5">ZZ-2019</strain>
        <tissue evidence="5">Adductor muscle</tissue>
    </source>
</reference>
<gene>
    <name evidence="5" type="ORF">FSP39_018975</name>
</gene>
<organism evidence="5 6">
    <name type="scientific">Pinctada imbricata</name>
    <name type="common">Atlantic pearl-oyster</name>
    <name type="synonym">Pinctada martensii</name>
    <dbReference type="NCBI Taxonomy" id="66713"/>
    <lineage>
        <taxon>Eukaryota</taxon>
        <taxon>Metazoa</taxon>
        <taxon>Spiralia</taxon>
        <taxon>Lophotrochozoa</taxon>
        <taxon>Mollusca</taxon>
        <taxon>Bivalvia</taxon>
        <taxon>Autobranchia</taxon>
        <taxon>Pteriomorphia</taxon>
        <taxon>Pterioida</taxon>
        <taxon>Pterioidea</taxon>
        <taxon>Pteriidae</taxon>
        <taxon>Pinctada</taxon>
    </lineage>
</organism>
<dbReference type="SUPFAM" id="SSF57756">
    <property type="entry name" value="Retrovirus zinc finger-like domains"/>
    <property type="match status" value="1"/>
</dbReference>
<dbReference type="Pfam" id="PF13472">
    <property type="entry name" value="Lipase_GDSL_2"/>
    <property type="match status" value="1"/>
</dbReference>
<dbReference type="Gene3D" id="3.40.50.1110">
    <property type="entry name" value="SGNH hydrolase"/>
    <property type="match status" value="1"/>
</dbReference>
<dbReference type="Gene3D" id="4.10.60.10">
    <property type="entry name" value="Zinc finger, CCHC-type"/>
    <property type="match status" value="1"/>
</dbReference>
<evidence type="ECO:0000256" key="2">
    <source>
        <dbReference type="SAM" id="Coils"/>
    </source>
</evidence>
<feature type="compositionally biased region" description="Polar residues" evidence="3">
    <location>
        <begin position="160"/>
        <end position="179"/>
    </location>
</feature>
<dbReference type="InterPro" id="IPR036875">
    <property type="entry name" value="Znf_CCHC_sf"/>
</dbReference>